<protein>
    <recommendedName>
        <fullName evidence="1">Protein kinase domain-containing protein</fullName>
    </recommendedName>
</protein>
<dbReference type="GO" id="GO:0005524">
    <property type="term" value="F:ATP binding"/>
    <property type="evidence" value="ECO:0007669"/>
    <property type="project" value="InterPro"/>
</dbReference>
<dbReference type="InterPro" id="IPR053235">
    <property type="entry name" value="Ser_Thr_kinase"/>
</dbReference>
<dbReference type="Proteomes" id="UP000887575">
    <property type="component" value="Unassembled WGS sequence"/>
</dbReference>
<proteinExistence type="predicted"/>
<organism evidence="2 3">
    <name type="scientific">Mesorhabditis belari</name>
    <dbReference type="NCBI Taxonomy" id="2138241"/>
    <lineage>
        <taxon>Eukaryota</taxon>
        <taxon>Metazoa</taxon>
        <taxon>Ecdysozoa</taxon>
        <taxon>Nematoda</taxon>
        <taxon>Chromadorea</taxon>
        <taxon>Rhabditida</taxon>
        <taxon>Rhabditina</taxon>
        <taxon>Rhabditomorpha</taxon>
        <taxon>Rhabditoidea</taxon>
        <taxon>Rhabditidae</taxon>
        <taxon>Mesorhabditinae</taxon>
        <taxon>Mesorhabditis</taxon>
    </lineage>
</organism>
<evidence type="ECO:0000259" key="1">
    <source>
        <dbReference type="PROSITE" id="PS50011"/>
    </source>
</evidence>
<dbReference type="SUPFAM" id="SSF56112">
    <property type="entry name" value="Protein kinase-like (PK-like)"/>
    <property type="match status" value="1"/>
</dbReference>
<accession>A0AAF3FK73</accession>
<dbReference type="PROSITE" id="PS50011">
    <property type="entry name" value="PROTEIN_KINASE_DOM"/>
    <property type="match status" value="1"/>
</dbReference>
<dbReference type="GO" id="GO:0004674">
    <property type="term" value="F:protein serine/threonine kinase activity"/>
    <property type="evidence" value="ECO:0007669"/>
    <property type="project" value="TreeGrafter"/>
</dbReference>
<dbReference type="Gene3D" id="1.10.510.10">
    <property type="entry name" value="Transferase(Phosphotransferase) domain 1"/>
    <property type="match status" value="1"/>
</dbReference>
<dbReference type="GO" id="GO:0005737">
    <property type="term" value="C:cytoplasm"/>
    <property type="evidence" value="ECO:0007669"/>
    <property type="project" value="TreeGrafter"/>
</dbReference>
<dbReference type="Pfam" id="PF00069">
    <property type="entry name" value="Pkinase"/>
    <property type="match status" value="1"/>
</dbReference>
<dbReference type="PANTHER" id="PTHR24361">
    <property type="entry name" value="MITOGEN-ACTIVATED KINASE KINASE KINASE"/>
    <property type="match status" value="1"/>
</dbReference>
<dbReference type="SMART" id="SM00220">
    <property type="entry name" value="S_TKc"/>
    <property type="match status" value="1"/>
</dbReference>
<keyword evidence="2" id="KW-1185">Reference proteome</keyword>
<feature type="domain" description="Protein kinase" evidence="1">
    <location>
        <begin position="1"/>
        <end position="226"/>
    </location>
</feature>
<dbReference type="InterPro" id="IPR000719">
    <property type="entry name" value="Prot_kinase_dom"/>
</dbReference>
<dbReference type="InterPro" id="IPR011009">
    <property type="entry name" value="Kinase-like_dom_sf"/>
</dbReference>
<evidence type="ECO:0000313" key="2">
    <source>
        <dbReference type="Proteomes" id="UP000887575"/>
    </source>
</evidence>
<dbReference type="AlphaFoldDB" id="A0AAF3FK73"/>
<sequence>MHDHIATMKDSFWSFSEKGTLNHVWIATERMDFKLSDFFRGQAKKDDTPTPAPRDHRHLASMLVQILQALAYLHQRGIMHRDVKSDNIGLSKPFNLKLFDFGVARILDVFGVPGNKYQEFFKNKLINEKPRDGTFNAFLTTACTRLGPPLRDMNGENFQDLLGKMLCINPRRTLARELLEQKYLKAMNAELLKNQGHNTLDDHKRMQNERDKETLIKTLKNFSTQL</sequence>
<dbReference type="WBParaSite" id="MBELARI_LOCUS7274">
    <property type="protein sequence ID" value="MBELARI_LOCUS7274"/>
    <property type="gene ID" value="MBELARI_LOCUS7274"/>
</dbReference>
<reference evidence="3" key="1">
    <citation type="submission" date="2024-02" db="UniProtKB">
        <authorList>
            <consortium name="WormBaseParasite"/>
        </authorList>
    </citation>
    <scope>IDENTIFICATION</scope>
</reference>
<name>A0AAF3FK73_9BILA</name>
<evidence type="ECO:0000313" key="3">
    <source>
        <dbReference type="WBParaSite" id="MBELARI_LOCUS7274"/>
    </source>
</evidence>